<feature type="transmembrane region" description="Helical" evidence="1">
    <location>
        <begin position="51"/>
        <end position="69"/>
    </location>
</feature>
<dbReference type="STRING" id="1513793.SAMN06296036_12069"/>
<dbReference type="EMBL" id="FWZT01000020">
    <property type="protein sequence ID" value="SMF59976.1"/>
    <property type="molecule type" value="Genomic_DNA"/>
</dbReference>
<keyword evidence="1" id="KW-0472">Membrane</keyword>
<dbReference type="InterPro" id="IPR018678">
    <property type="entry name" value="DUF2160_TM"/>
</dbReference>
<keyword evidence="3" id="KW-1185">Reference proteome</keyword>
<dbReference type="OrthoDB" id="5420630at2"/>
<evidence type="ECO:0000256" key="1">
    <source>
        <dbReference type="SAM" id="Phobius"/>
    </source>
</evidence>
<dbReference type="Pfam" id="PF09928">
    <property type="entry name" value="DUF2160"/>
    <property type="match status" value="1"/>
</dbReference>
<proteinExistence type="predicted"/>
<keyword evidence="1" id="KW-0812">Transmembrane</keyword>
<feature type="transmembrane region" description="Helical" evidence="1">
    <location>
        <begin position="12"/>
        <end position="30"/>
    </location>
</feature>
<organism evidence="2 3">
    <name type="scientific">Pseudobacteriovorax antillogorgiicola</name>
    <dbReference type="NCBI Taxonomy" id="1513793"/>
    <lineage>
        <taxon>Bacteria</taxon>
        <taxon>Pseudomonadati</taxon>
        <taxon>Bdellovibrionota</taxon>
        <taxon>Oligoflexia</taxon>
        <taxon>Oligoflexales</taxon>
        <taxon>Pseudobacteriovoracaceae</taxon>
        <taxon>Pseudobacteriovorax</taxon>
    </lineage>
</organism>
<evidence type="ECO:0000313" key="2">
    <source>
        <dbReference type="EMBL" id="SMF59976.1"/>
    </source>
</evidence>
<evidence type="ECO:0000313" key="3">
    <source>
        <dbReference type="Proteomes" id="UP000192907"/>
    </source>
</evidence>
<dbReference type="RefSeq" id="WP_132322879.1">
    <property type="nucleotide sequence ID" value="NZ_FWZT01000020.1"/>
</dbReference>
<keyword evidence="1" id="KW-1133">Transmembrane helix</keyword>
<name>A0A1Y6CKM6_9BACT</name>
<gene>
    <name evidence="2" type="ORF">SAMN06296036_12069</name>
</gene>
<accession>A0A1Y6CKM6</accession>
<reference evidence="3" key="1">
    <citation type="submission" date="2017-04" db="EMBL/GenBank/DDBJ databases">
        <authorList>
            <person name="Varghese N."/>
            <person name="Submissions S."/>
        </authorList>
    </citation>
    <scope>NUCLEOTIDE SEQUENCE [LARGE SCALE GENOMIC DNA]</scope>
    <source>
        <strain evidence="3">RKEM611</strain>
    </source>
</reference>
<dbReference type="AlphaFoldDB" id="A0A1Y6CKM6"/>
<protein>
    <submittedName>
        <fullName evidence="2">Predicted small integral membrane protein</fullName>
    </submittedName>
</protein>
<dbReference type="Proteomes" id="UP000192907">
    <property type="component" value="Unassembled WGS sequence"/>
</dbReference>
<sequence length="90" mass="10284">MLNWMAWTTPTALFFLSIALGIGAMCLWQFKEPTVIRQGVLPFPTTRGDRFFIALLSAAFFHIFAILAFRDPSWGTLISLLAIYPIFRWA</sequence>